<dbReference type="InterPro" id="IPR029035">
    <property type="entry name" value="DHS-like_NAD/FAD-binding_dom"/>
</dbReference>
<sequence length="271" mass="31281">MFDFLAREIRERRVILFVGAGLSRPLGLPSWGELIKHMAQELDFDHDVLVGPSADYPQVAEFYKLKKGNIGELRSWMDKSWNVSEDKLRASKVHQQIVDLKFPLVYTTNYDNNLERAFELHGVKVSKIASVIDIANAKPDHTHVIKFHGDFADDNSLVVTETDYFERLEFESPLDLKLRSDVLGRTILFVGYSLKDLNLRLLLYKLKRTWDGTPYAKRRPRSFIFLVRPDVVQEEVMESRGVSPIVSDALEPEEALPAFFERLLKMVRRTG</sequence>
<dbReference type="Pfam" id="PF13289">
    <property type="entry name" value="SIR2_2"/>
    <property type="match status" value="1"/>
</dbReference>
<organism evidence="1 2">
    <name type="scientific">Acetobacter fabarum</name>
    <dbReference type="NCBI Taxonomy" id="483199"/>
    <lineage>
        <taxon>Bacteria</taxon>
        <taxon>Pseudomonadati</taxon>
        <taxon>Pseudomonadota</taxon>
        <taxon>Alphaproteobacteria</taxon>
        <taxon>Acetobacterales</taxon>
        <taxon>Acetobacteraceae</taxon>
        <taxon>Acetobacter</taxon>
    </lineage>
</organism>
<proteinExistence type="predicted"/>
<dbReference type="SUPFAM" id="SSF52467">
    <property type="entry name" value="DHS-like NAD/FAD-binding domain"/>
    <property type="match status" value="1"/>
</dbReference>
<reference evidence="1 2" key="1">
    <citation type="submission" date="2017-04" db="EMBL/GenBank/DDBJ databases">
        <title>Kefir bacterial isolates.</title>
        <authorList>
            <person name="Kim Y."/>
            <person name="Blasche S."/>
            <person name="Patil K.R."/>
        </authorList>
    </citation>
    <scope>NUCLEOTIDE SEQUENCE [LARGE SCALE GENOMIC DNA]</scope>
    <source>
        <strain evidence="1 2">KR</strain>
    </source>
</reference>
<dbReference type="RefSeq" id="WP_095350022.1">
    <property type="nucleotide sequence ID" value="NZ_NCXK01000014.1"/>
</dbReference>
<evidence type="ECO:0000313" key="1">
    <source>
        <dbReference type="EMBL" id="PAK77636.1"/>
    </source>
</evidence>
<dbReference type="EMBL" id="NCXK01000014">
    <property type="protein sequence ID" value="PAK77636.1"/>
    <property type="molecule type" value="Genomic_DNA"/>
</dbReference>
<name>A0A269XYX8_9PROT</name>
<accession>A0A269XYX8</accession>
<comment type="caution">
    <text evidence="1">The sequence shown here is derived from an EMBL/GenBank/DDBJ whole genome shotgun (WGS) entry which is preliminary data.</text>
</comment>
<evidence type="ECO:0000313" key="2">
    <source>
        <dbReference type="Proteomes" id="UP000216151"/>
    </source>
</evidence>
<dbReference type="PIRSF" id="PIRSF033541">
    <property type="entry name" value="ORF25P_Sir2"/>
    <property type="match status" value="1"/>
</dbReference>
<dbReference type="OrthoDB" id="7357874at2"/>
<dbReference type="Gene3D" id="3.40.50.1220">
    <property type="entry name" value="TPP-binding domain"/>
    <property type="match status" value="1"/>
</dbReference>
<dbReference type="InterPro" id="IPR014583">
    <property type="entry name" value="Uncharacterised_Sir2-like"/>
</dbReference>
<dbReference type="AlphaFoldDB" id="A0A269XYX8"/>
<keyword evidence="2" id="KW-1185">Reference proteome</keyword>
<dbReference type="Proteomes" id="UP000216151">
    <property type="component" value="Unassembled WGS sequence"/>
</dbReference>
<protein>
    <submittedName>
        <fullName evidence="1">Sir2 family NAD-dependent protein deacetylase</fullName>
    </submittedName>
</protein>
<gene>
    <name evidence="1" type="ORF">B8X00_09860</name>
</gene>